<organism evidence="8 9">
    <name type="scientific">Saxophila tyrrhenica</name>
    <dbReference type="NCBI Taxonomy" id="1690608"/>
    <lineage>
        <taxon>Eukaryota</taxon>
        <taxon>Fungi</taxon>
        <taxon>Dikarya</taxon>
        <taxon>Ascomycota</taxon>
        <taxon>Pezizomycotina</taxon>
        <taxon>Dothideomycetes</taxon>
        <taxon>Dothideomycetidae</taxon>
        <taxon>Mycosphaerellales</taxon>
        <taxon>Extremaceae</taxon>
        <taxon>Saxophila</taxon>
    </lineage>
</organism>
<reference evidence="8 9" key="1">
    <citation type="submission" date="2023-08" db="EMBL/GenBank/DDBJ databases">
        <title>Black Yeasts Isolated from many extreme environments.</title>
        <authorList>
            <person name="Coleine C."/>
            <person name="Stajich J.E."/>
            <person name="Selbmann L."/>
        </authorList>
    </citation>
    <scope>NUCLEOTIDE SEQUENCE [LARGE SCALE GENOMIC DNA]</scope>
    <source>
        <strain evidence="8 9">CCFEE 5935</strain>
    </source>
</reference>
<dbReference type="PROSITE" id="PS50294">
    <property type="entry name" value="WD_REPEATS_REGION"/>
    <property type="match status" value="2"/>
</dbReference>
<evidence type="ECO:0000256" key="5">
    <source>
        <dbReference type="ARBA" id="ARBA00023163"/>
    </source>
</evidence>
<evidence type="ECO:0000313" key="9">
    <source>
        <dbReference type="Proteomes" id="UP001337655"/>
    </source>
</evidence>
<keyword evidence="3" id="KW-0677">Repeat</keyword>
<evidence type="ECO:0000256" key="1">
    <source>
        <dbReference type="ARBA" id="ARBA00008075"/>
    </source>
</evidence>
<protein>
    <recommendedName>
        <fullName evidence="10">WD40 repeat-like protein</fullName>
    </recommendedName>
</protein>
<dbReference type="SUPFAM" id="SSF50978">
    <property type="entry name" value="WD40 repeat-like"/>
    <property type="match status" value="1"/>
</dbReference>
<proteinExistence type="inferred from homology"/>
<dbReference type="InterPro" id="IPR036322">
    <property type="entry name" value="WD40_repeat_dom_sf"/>
</dbReference>
<evidence type="ECO:0000256" key="7">
    <source>
        <dbReference type="SAM" id="MobiDB-lite"/>
    </source>
</evidence>
<accession>A0AAV9P3J4</accession>
<dbReference type="Gene3D" id="2.130.10.10">
    <property type="entry name" value="YVTN repeat-like/Quinoprotein amine dehydrogenase"/>
    <property type="match status" value="1"/>
</dbReference>
<evidence type="ECO:0008006" key="10">
    <source>
        <dbReference type="Google" id="ProtNLM"/>
    </source>
</evidence>
<keyword evidence="9" id="KW-1185">Reference proteome</keyword>
<dbReference type="InterPro" id="IPR015943">
    <property type="entry name" value="WD40/YVTN_repeat-like_dom_sf"/>
</dbReference>
<dbReference type="Proteomes" id="UP001337655">
    <property type="component" value="Unassembled WGS sequence"/>
</dbReference>
<keyword evidence="5" id="KW-0804">Transcription</keyword>
<name>A0AAV9P3J4_9PEZI</name>
<keyword evidence="2 6" id="KW-0853">WD repeat</keyword>
<dbReference type="InterPro" id="IPR051243">
    <property type="entry name" value="PcG_WD-repeat"/>
</dbReference>
<feature type="compositionally biased region" description="Polar residues" evidence="7">
    <location>
        <begin position="366"/>
        <end position="390"/>
    </location>
</feature>
<dbReference type="AlphaFoldDB" id="A0AAV9P3J4"/>
<dbReference type="PROSITE" id="PS00678">
    <property type="entry name" value="WD_REPEATS_1"/>
    <property type="match status" value="1"/>
</dbReference>
<dbReference type="PANTHER" id="PTHR10253">
    <property type="entry name" value="POLYCOMB PROTEIN"/>
    <property type="match status" value="1"/>
</dbReference>
<dbReference type="SMART" id="SM00320">
    <property type="entry name" value="WD40"/>
    <property type="match status" value="3"/>
</dbReference>
<evidence type="ECO:0000313" key="8">
    <source>
        <dbReference type="EMBL" id="KAK5167071.1"/>
    </source>
</evidence>
<evidence type="ECO:0000256" key="3">
    <source>
        <dbReference type="ARBA" id="ARBA00022737"/>
    </source>
</evidence>
<dbReference type="PROSITE" id="PS50082">
    <property type="entry name" value="WD_REPEATS_2"/>
    <property type="match status" value="2"/>
</dbReference>
<evidence type="ECO:0000256" key="4">
    <source>
        <dbReference type="ARBA" id="ARBA00023015"/>
    </source>
</evidence>
<dbReference type="InterPro" id="IPR019775">
    <property type="entry name" value="WD40_repeat_CS"/>
</dbReference>
<keyword evidence="4" id="KW-0805">Transcription regulation</keyword>
<dbReference type="Pfam" id="PF00400">
    <property type="entry name" value="WD40"/>
    <property type="match status" value="3"/>
</dbReference>
<feature type="compositionally biased region" description="Basic residues" evidence="7">
    <location>
        <begin position="355"/>
        <end position="365"/>
    </location>
</feature>
<evidence type="ECO:0000256" key="6">
    <source>
        <dbReference type="PROSITE-ProRule" id="PRU00221"/>
    </source>
</evidence>
<feature type="region of interest" description="Disordered" evidence="7">
    <location>
        <begin position="350"/>
        <end position="405"/>
    </location>
</feature>
<feature type="repeat" description="WD" evidence="6">
    <location>
        <begin position="111"/>
        <end position="146"/>
    </location>
</feature>
<dbReference type="EMBL" id="JAVRRT010000012">
    <property type="protein sequence ID" value="KAK5167071.1"/>
    <property type="molecule type" value="Genomic_DNA"/>
</dbReference>
<comment type="caution">
    <text evidence="8">The sequence shown here is derived from an EMBL/GenBank/DDBJ whole genome shotgun (WGS) entry which is preliminary data.</text>
</comment>
<dbReference type="GeneID" id="89929136"/>
<feature type="region of interest" description="Disordered" evidence="7">
    <location>
        <begin position="268"/>
        <end position="292"/>
    </location>
</feature>
<gene>
    <name evidence="8" type="ORF">LTR77_007801</name>
</gene>
<evidence type="ECO:0000256" key="2">
    <source>
        <dbReference type="ARBA" id="ARBA00022574"/>
    </source>
</evidence>
<dbReference type="RefSeq" id="XP_064656879.1">
    <property type="nucleotide sequence ID" value="XM_064805037.1"/>
</dbReference>
<dbReference type="InterPro" id="IPR001680">
    <property type="entry name" value="WD40_rpt"/>
</dbReference>
<sequence>MPTEDVFPTLTDCARLFQGDQTLFDVKFFPYATEGDENIFAVTGEKDVFIFRTKEHADPPYELLGWYKDAYNSLVWTIDPTTQRPLICLAGSSPKQIKILDALTGKPLRTLPGHGKGINDLAISPLSTNILASASEDYTIRLWDLRPQFESQPCVAMFSGEGHKQPTLSIHFHPNGRWLLSGGLDTAVCLWAVPDLDQLDKPEDEINQHTNPTVIYYPHFMSTEVHHNYVDCLHFYGDLIFSRACRDQNAKPENEILLWKIDGFDHDEPPPADPPIPGPTTYTRSSFPHSPRSRGFQRLLSFSIPYTDRFYHRFGLLHQPGMRPILSMGNQNSTFLFWDLQKLEEGWDPAEEKKKGRGRAGKKAKQNVSSENLNRLGSVRSESVASDSKSTGGGATPKLSSTSISTPLTAPERKFALSDPFTPIKAHFSVTPKTKLCRNARGLDEHFATSQMAWSPDGKWLVACGDKGVVCLFHRDRAA</sequence>
<comment type="similarity">
    <text evidence="1">Belongs to the WD repeat ESC family.</text>
</comment>
<feature type="repeat" description="WD" evidence="6">
    <location>
        <begin position="160"/>
        <end position="201"/>
    </location>
</feature>